<dbReference type="InterPro" id="IPR003593">
    <property type="entry name" value="AAA+_ATPase"/>
</dbReference>
<dbReference type="AlphaFoldDB" id="A0ABD3BD53"/>
<dbReference type="InterPro" id="IPR042197">
    <property type="entry name" value="Apaf_helical"/>
</dbReference>
<dbReference type="PANTHER" id="PTHR33463">
    <property type="entry name" value="NB-ARC DOMAIN-CONTAINING PROTEIN-RELATED"/>
    <property type="match status" value="1"/>
</dbReference>
<dbReference type="InterPro" id="IPR032675">
    <property type="entry name" value="LRR_dom_sf"/>
</dbReference>
<gene>
    <name evidence="9" type="ORF">CASFOL_040878</name>
</gene>
<dbReference type="InterPro" id="IPR002182">
    <property type="entry name" value="NB-ARC"/>
</dbReference>
<evidence type="ECO:0000313" key="9">
    <source>
        <dbReference type="EMBL" id="KAL3615217.1"/>
    </source>
</evidence>
<evidence type="ECO:0000256" key="1">
    <source>
        <dbReference type="ARBA" id="ARBA00008894"/>
    </source>
</evidence>
<dbReference type="InterPro" id="IPR050905">
    <property type="entry name" value="Plant_NBS-LRR"/>
</dbReference>
<dbReference type="Gene3D" id="3.80.10.10">
    <property type="entry name" value="Ribonuclease Inhibitor"/>
    <property type="match status" value="2"/>
</dbReference>
<dbReference type="InterPro" id="IPR001611">
    <property type="entry name" value="Leu-rich_rpt"/>
</dbReference>
<evidence type="ECO:0000256" key="5">
    <source>
        <dbReference type="ARBA" id="ARBA00022821"/>
    </source>
</evidence>
<dbReference type="PROSITE" id="PS51450">
    <property type="entry name" value="LRR"/>
    <property type="match status" value="1"/>
</dbReference>
<keyword evidence="6" id="KW-0067">ATP-binding</keyword>
<evidence type="ECO:0000259" key="8">
    <source>
        <dbReference type="SMART" id="SM00382"/>
    </source>
</evidence>
<keyword evidence="5" id="KW-0611">Plant defense</keyword>
<evidence type="ECO:0000313" key="10">
    <source>
        <dbReference type="Proteomes" id="UP001632038"/>
    </source>
</evidence>
<comment type="caution">
    <text evidence="9">The sequence shown here is derived from an EMBL/GenBank/DDBJ whole genome shotgun (WGS) entry which is preliminary data.</text>
</comment>
<dbReference type="GO" id="GO:0051607">
    <property type="term" value="P:defense response to virus"/>
    <property type="evidence" value="ECO:0007669"/>
    <property type="project" value="UniProtKB-ARBA"/>
</dbReference>
<dbReference type="SMART" id="SM00382">
    <property type="entry name" value="AAA"/>
    <property type="match status" value="1"/>
</dbReference>
<evidence type="ECO:0000256" key="7">
    <source>
        <dbReference type="SAM" id="MobiDB-lite"/>
    </source>
</evidence>
<evidence type="ECO:0000256" key="6">
    <source>
        <dbReference type="ARBA" id="ARBA00022840"/>
    </source>
</evidence>
<dbReference type="SUPFAM" id="SSF52058">
    <property type="entry name" value="L domain-like"/>
    <property type="match status" value="1"/>
</dbReference>
<evidence type="ECO:0000256" key="4">
    <source>
        <dbReference type="ARBA" id="ARBA00022741"/>
    </source>
</evidence>
<dbReference type="EMBL" id="JAVIJP010000100">
    <property type="protein sequence ID" value="KAL3615217.1"/>
    <property type="molecule type" value="Genomic_DNA"/>
</dbReference>
<sequence length="1001" mass="112905">MAVEIAGAVASIVQCLCAECSPTTSTSEQCRYLRQPKAALRILTEKTELLIARDADIRTKLDEEKMFRGMDPTAEVKLWLNNVGKVKAALFSFDGEVQAKKTCLCGCFPNYCVRLKLGNYVSKKIHEVDKLLEQSKFPEISLVGLMPEKGKSLPTSALVGETATIVLQRTWDYLTDVNSQIIGIYGMGGVGKTSIVKEINNKLLTEGHMDFDNVIWVTASKDSNTEKLQKDIAKELDLRFDDEDGEMRRARKLFEALWRRRSFLLIIDDLWEAFSLESVGIPISTNVRGGKLLITTRSLRVCRRMEAEREIEVCVLSQQEAWDLFRQKVGEGVISSPKLHDLAKKVAKECGGLPLALITVGRAMRNENRIKYWLTALSELKNSTASIEGMSSQVFAQLRFSYDRLKDDMTRSCFLYCALYPEDHLIETEEVIKYWVWEGLLGRSGNQMSKMKLGEMVLNELVSTCMLESVSQQGSTEKFLKMHDLIRDMAITLTRENSSFMVKSGCGLRVPPTENEWHRDLERVSLMRNDIRSLCCEPNCPKLRTMLLQYNSIDKGTLPTFFKNLQNLEVLDLSYTGIDNLPESLSHLKNLHALLLRSCWNLWRVPTLAKLDKLRVFDLTYTPLQHMPEGMHTLENLRHLSLSYTKVSIAHSLNLVNYKFLESLFLISLPGPAEGPALVDALASCTSLVELEVSFGCMKDFERYVASGHWGWLENFKFLIGDNDPTPSVNIGKNSVGFFGVDMYETSCPGWLPDRVIELAIHACPSITHLPIFITAAASKLQRCIIQYCERMEFIIVAGWLTFPNLEWLEIEGLSNLSLLCKEIVHAGTFSGLKVLHVRACNSLKTLIPLELGQHLINLVEIKIENCEKISEVISHGNNGDIDIVFPALEILKLSCLPELKLISRGIMICDLLSSVDVYRCPELTKLSFIVEIRDELVDSLKQIRASKKWWKGLMSNQENGANRLRPVYEEITEHSVDGEDSEDDHSVCSDGSGSSPIAPR</sequence>
<keyword evidence="4" id="KW-0547">Nucleotide-binding</keyword>
<dbReference type="InterPro" id="IPR058922">
    <property type="entry name" value="WHD_DRP"/>
</dbReference>
<dbReference type="Pfam" id="PF13855">
    <property type="entry name" value="LRR_8"/>
    <property type="match status" value="1"/>
</dbReference>
<organism evidence="9 10">
    <name type="scientific">Castilleja foliolosa</name>
    <dbReference type="NCBI Taxonomy" id="1961234"/>
    <lineage>
        <taxon>Eukaryota</taxon>
        <taxon>Viridiplantae</taxon>
        <taxon>Streptophyta</taxon>
        <taxon>Embryophyta</taxon>
        <taxon>Tracheophyta</taxon>
        <taxon>Spermatophyta</taxon>
        <taxon>Magnoliopsida</taxon>
        <taxon>eudicotyledons</taxon>
        <taxon>Gunneridae</taxon>
        <taxon>Pentapetalae</taxon>
        <taxon>asterids</taxon>
        <taxon>lamiids</taxon>
        <taxon>Lamiales</taxon>
        <taxon>Orobanchaceae</taxon>
        <taxon>Pedicularideae</taxon>
        <taxon>Castillejinae</taxon>
        <taxon>Castilleja</taxon>
    </lineage>
</organism>
<feature type="region of interest" description="Disordered" evidence="7">
    <location>
        <begin position="973"/>
        <end position="1001"/>
    </location>
</feature>
<accession>A0ABD3BD53</accession>
<dbReference type="FunFam" id="3.40.50.300:FF:001091">
    <property type="entry name" value="Probable disease resistance protein At1g61300"/>
    <property type="match status" value="1"/>
</dbReference>
<dbReference type="PANTHER" id="PTHR33463:SF209">
    <property type="entry name" value="DISEASE RESISTANCE PROTEIN RPS2-LIKE"/>
    <property type="match status" value="1"/>
</dbReference>
<dbReference type="Gene3D" id="3.40.50.300">
    <property type="entry name" value="P-loop containing nucleotide triphosphate hydrolases"/>
    <property type="match status" value="1"/>
</dbReference>
<evidence type="ECO:0000256" key="2">
    <source>
        <dbReference type="ARBA" id="ARBA00022614"/>
    </source>
</evidence>
<dbReference type="FunFam" id="1.10.10.10:FF:000322">
    <property type="entry name" value="Probable disease resistance protein At1g63360"/>
    <property type="match status" value="1"/>
</dbReference>
<dbReference type="Pfam" id="PF23559">
    <property type="entry name" value="WHD_DRP"/>
    <property type="match status" value="1"/>
</dbReference>
<dbReference type="InterPro" id="IPR036388">
    <property type="entry name" value="WH-like_DNA-bd_sf"/>
</dbReference>
<dbReference type="GO" id="GO:0005524">
    <property type="term" value="F:ATP binding"/>
    <property type="evidence" value="ECO:0007669"/>
    <property type="project" value="UniProtKB-KW"/>
</dbReference>
<protein>
    <recommendedName>
        <fullName evidence="8">AAA+ ATPase domain-containing protein</fullName>
    </recommendedName>
</protein>
<feature type="compositionally biased region" description="Polar residues" evidence="7">
    <location>
        <begin position="990"/>
        <end position="1001"/>
    </location>
</feature>
<reference evidence="10" key="1">
    <citation type="journal article" date="2024" name="IScience">
        <title>Strigolactones Initiate the Formation of Haustorium-like Structures in Castilleja.</title>
        <authorList>
            <person name="Buerger M."/>
            <person name="Peterson D."/>
            <person name="Chory J."/>
        </authorList>
    </citation>
    <scope>NUCLEOTIDE SEQUENCE [LARGE SCALE GENOMIC DNA]</scope>
</reference>
<keyword evidence="10" id="KW-1185">Reference proteome</keyword>
<dbReference type="Pfam" id="PF00931">
    <property type="entry name" value="NB-ARC"/>
    <property type="match status" value="1"/>
</dbReference>
<dbReference type="InterPro" id="IPR057135">
    <property type="entry name" value="At4g27190-like_LRR"/>
</dbReference>
<keyword evidence="3" id="KW-0677">Repeat</keyword>
<dbReference type="PRINTS" id="PR00364">
    <property type="entry name" value="DISEASERSIST"/>
</dbReference>
<dbReference type="Gene3D" id="1.10.10.10">
    <property type="entry name" value="Winged helix-like DNA-binding domain superfamily/Winged helix DNA-binding domain"/>
    <property type="match status" value="1"/>
</dbReference>
<keyword evidence="2" id="KW-0433">Leucine-rich repeat</keyword>
<name>A0ABD3BD53_9LAMI</name>
<dbReference type="SUPFAM" id="SSF52540">
    <property type="entry name" value="P-loop containing nucleoside triphosphate hydrolases"/>
    <property type="match status" value="1"/>
</dbReference>
<dbReference type="FunFam" id="1.10.8.430:FF:000003">
    <property type="entry name" value="Probable disease resistance protein At5g66910"/>
    <property type="match status" value="1"/>
</dbReference>
<dbReference type="InterPro" id="IPR027417">
    <property type="entry name" value="P-loop_NTPase"/>
</dbReference>
<comment type="similarity">
    <text evidence="1">Belongs to the disease resistance NB-LRR family.</text>
</comment>
<dbReference type="Proteomes" id="UP001632038">
    <property type="component" value="Unassembled WGS sequence"/>
</dbReference>
<proteinExistence type="inferred from homology"/>
<feature type="domain" description="AAA+ ATPase" evidence="8">
    <location>
        <begin position="178"/>
        <end position="317"/>
    </location>
</feature>
<dbReference type="Pfam" id="PF23247">
    <property type="entry name" value="LRR_RPS2"/>
    <property type="match status" value="1"/>
</dbReference>
<dbReference type="Gene3D" id="1.10.8.430">
    <property type="entry name" value="Helical domain of apoptotic protease-activating factors"/>
    <property type="match status" value="1"/>
</dbReference>
<evidence type="ECO:0000256" key="3">
    <source>
        <dbReference type="ARBA" id="ARBA00022737"/>
    </source>
</evidence>